<accession>A0AAV8ZBZ4</accession>
<evidence type="ECO:0000259" key="7">
    <source>
        <dbReference type="Pfam" id="PF12832"/>
    </source>
</evidence>
<evidence type="ECO:0000313" key="9">
    <source>
        <dbReference type="Proteomes" id="UP001162162"/>
    </source>
</evidence>
<dbReference type="InterPro" id="IPR036259">
    <property type="entry name" value="MFS_trans_sf"/>
</dbReference>
<dbReference type="Proteomes" id="UP001162162">
    <property type="component" value="Unassembled WGS sequence"/>
</dbReference>
<dbReference type="SUPFAM" id="SSF103473">
    <property type="entry name" value="MFS general substrate transporter"/>
    <property type="match status" value="1"/>
</dbReference>
<keyword evidence="5 6" id="KW-0472">Membrane</keyword>
<dbReference type="InterPro" id="IPR024989">
    <property type="entry name" value="MFS_assoc_dom"/>
</dbReference>
<evidence type="ECO:0000256" key="1">
    <source>
        <dbReference type="ARBA" id="ARBA00004141"/>
    </source>
</evidence>
<dbReference type="AlphaFoldDB" id="A0AAV8ZBZ4"/>
<proteinExistence type="inferred from homology"/>
<evidence type="ECO:0000256" key="4">
    <source>
        <dbReference type="ARBA" id="ARBA00022989"/>
    </source>
</evidence>
<evidence type="ECO:0000256" key="3">
    <source>
        <dbReference type="ARBA" id="ARBA00022692"/>
    </source>
</evidence>
<dbReference type="GO" id="GO:0016020">
    <property type="term" value="C:membrane"/>
    <property type="evidence" value="ECO:0007669"/>
    <property type="project" value="UniProtKB-SubCell"/>
</dbReference>
<gene>
    <name evidence="8" type="ORF">NQ318_014663</name>
</gene>
<keyword evidence="4 6" id="KW-1133">Transmembrane helix</keyword>
<dbReference type="PANTHER" id="PTHR16172">
    <property type="entry name" value="MAJOR FACILITATOR SUPERFAMILY DOMAIN-CONTAINING PROTEIN 6-LIKE"/>
    <property type="match status" value="1"/>
</dbReference>
<feature type="transmembrane region" description="Helical" evidence="6">
    <location>
        <begin position="63"/>
        <end position="81"/>
    </location>
</feature>
<comment type="subcellular location">
    <subcellularLocation>
        <location evidence="1">Membrane</location>
        <topology evidence="1">Multi-pass membrane protein</topology>
    </subcellularLocation>
</comment>
<name>A0AAV8ZBZ4_9CUCU</name>
<dbReference type="Pfam" id="PF12832">
    <property type="entry name" value="MFS_1_like"/>
    <property type="match status" value="1"/>
</dbReference>
<evidence type="ECO:0000256" key="2">
    <source>
        <dbReference type="ARBA" id="ARBA00005241"/>
    </source>
</evidence>
<comment type="caution">
    <text evidence="8">The sequence shown here is derived from an EMBL/GenBank/DDBJ whole genome shotgun (WGS) entry which is preliminary data.</text>
</comment>
<organism evidence="8 9">
    <name type="scientific">Aromia moschata</name>
    <dbReference type="NCBI Taxonomy" id="1265417"/>
    <lineage>
        <taxon>Eukaryota</taxon>
        <taxon>Metazoa</taxon>
        <taxon>Ecdysozoa</taxon>
        <taxon>Arthropoda</taxon>
        <taxon>Hexapoda</taxon>
        <taxon>Insecta</taxon>
        <taxon>Pterygota</taxon>
        <taxon>Neoptera</taxon>
        <taxon>Endopterygota</taxon>
        <taxon>Coleoptera</taxon>
        <taxon>Polyphaga</taxon>
        <taxon>Cucujiformia</taxon>
        <taxon>Chrysomeloidea</taxon>
        <taxon>Cerambycidae</taxon>
        <taxon>Cerambycinae</taxon>
        <taxon>Callichromatini</taxon>
        <taxon>Aromia</taxon>
    </lineage>
</organism>
<sequence length="142" mass="15765">MIKKIQSLTMGPILPQLQVYGKELGISSVVMGSVTGVLPIVFLIAKPAFGILVDVLRDYRKAIFMLLIVTMTTSYALLNFIPPEANVEVHIENLDDVLLDTCNATDIQEEALCNDAVTKMNCTSSCFKEPDIFFVFDLLDQF</sequence>
<dbReference type="EMBL" id="JAPWTK010000005">
    <property type="protein sequence ID" value="KAJ8961417.1"/>
    <property type="molecule type" value="Genomic_DNA"/>
</dbReference>
<keyword evidence="3 6" id="KW-0812">Transmembrane</keyword>
<feature type="domain" description="Major facilitator superfamily associated" evidence="7">
    <location>
        <begin position="10"/>
        <end position="88"/>
    </location>
</feature>
<comment type="similarity">
    <text evidence="2">Belongs to the major facilitator superfamily. MFSD6 family.</text>
</comment>
<dbReference type="Gene3D" id="1.20.1250.20">
    <property type="entry name" value="MFS general substrate transporter like domains"/>
    <property type="match status" value="1"/>
</dbReference>
<evidence type="ECO:0000256" key="6">
    <source>
        <dbReference type="SAM" id="Phobius"/>
    </source>
</evidence>
<dbReference type="InterPro" id="IPR051717">
    <property type="entry name" value="MFS_MFSD6"/>
</dbReference>
<feature type="transmembrane region" description="Helical" evidence="6">
    <location>
        <begin position="37"/>
        <end position="56"/>
    </location>
</feature>
<evidence type="ECO:0000256" key="5">
    <source>
        <dbReference type="ARBA" id="ARBA00023136"/>
    </source>
</evidence>
<evidence type="ECO:0000313" key="8">
    <source>
        <dbReference type="EMBL" id="KAJ8961417.1"/>
    </source>
</evidence>
<dbReference type="PANTHER" id="PTHR16172:SF37">
    <property type="entry name" value="RE36877P"/>
    <property type="match status" value="1"/>
</dbReference>
<reference evidence="8" key="1">
    <citation type="journal article" date="2023" name="Insect Mol. Biol.">
        <title>Genome sequencing provides insights into the evolution of gene families encoding plant cell wall-degrading enzymes in longhorned beetles.</title>
        <authorList>
            <person name="Shin N.R."/>
            <person name="Okamura Y."/>
            <person name="Kirsch R."/>
            <person name="Pauchet Y."/>
        </authorList>
    </citation>
    <scope>NUCLEOTIDE SEQUENCE</scope>
    <source>
        <strain evidence="8">AMC_N1</strain>
    </source>
</reference>
<protein>
    <recommendedName>
        <fullName evidence="7">Major facilitator superfamily associated domain-containing protein</fullName>
    </recommendedName>
</protein>
<keyword evidence="9" id="KW-1185">Reference proteome</keyword>